<accession>A0A2W5KAU5</accession>
<comment type="similarity">
    <text evidence="1">Belongs to the YciI family.</text>
</comment>
<dbReference type="AlphaFoldDB" id="A0A2W5KAU5"/>
<proteinExistence type="inferred from homology"/>
<dbReference type="Proteomes" id="UP000249046">
    <property type="component" value="Unassembled WGS sequence"/>
</dbReference>
<protein>
    <recommendedName>
        <fullName evidence="2">YCII-related domain-containing protein</fullName>
    </recommendedName>
</protein>
<sequence length="119" mass="12873">MARFLAILSDTQSDRPSDALVLAHMRHLRTQAALGHLILCGPFTDDDGAMQVLEVADAAAAQRLVEADPFVREGYDRRYVLHAFIDANEANDWLIGSVYTSADRLASDPEAATVDSSAG</sequence>
<feature type="domain" description="YCII-related" evidence="2">
    <location>
        <begin position="6"/>
        <end position="77"/>
    </location>
</feature>
<name>A0A2W5KAU5_9GAMM</name>
<evidence type="ECO:0000256" key="1">
    <source>
        <dbReference type="ARBA" id="ARBA00007689"/>
    </source>
</evidence>
<comment type="caution">
    <text evidence="3">The sequence shown here is derived from an EMBL/GenBank/DDBJ whole genome shotgun (WGS) entry which is preliminary data.</text>
</comment>
<evidence type="ECO:0000259" key="2">
    <source>
        <dbReference type="Pfam" id="PF03795"/>
    </source>
</evidence>
<reference evidence="3 4" key="1">
    <citation type="submission" date="2017-08" db="EMBL/GenBank/DDBJ databases">
        <title>Infants hospitalized years apart are colonized by the same room-sourced microbial strains.</title>
        <authorList>
            <person name="Brooks B."/>
            <person name="Olm M.R."/>
            <person name="Firek B.A."/>
            <person name="Baker R."/>
            <person name="Thomas B.C."/>
            <person name="Morowitz M.J."/>
            <person name="Banfield J.F."/>
        </authorList>
    </citation>
    <scope>NUCLEOTIDE SEQUENCE [LARGE SCALE GENOMIC DNA]</scope>
    <source>
        <strain evidence="3">S2_005_003_R2_42</strain>
    </source>
</reference>
<evidence type="ECO:0000313" key="4">
    <source>
        <dbReference type="Proteomes" id="UP000249046"/>
    </source>
</evidence>
<evidence type="ECO:0000313" key="3">
    <source>
        <dbReference type="EMBL" id="PZQ12578.1"/>
    </source>
</evidence>
<dbReference type="InterPro" id="IPR005545">
    <property type="entry name" value="YCII"/>
</dbReference>
<dbReference type="Pfam" id="PF03795">
    <property type="entry name" value="YCII"/>
    <property type="match status" value="1"/>
</dbReference>
<dbReference type="InterPro" id="IPR011008">
    <property type="entry name" value="Dimeric_a/b-barrel"/>
</dbReference>
<dbReference type="SUPFAM" id="SSF54909">
    <property type="entry name" value="Dimeric alpha+beta barrel"/>
    <property type="match status" value="1"/>
</dbReference>
<dbReference type="EMBL" id="QFPO01000012">
    <property type="protein sequence ID" value="PZQ12578.1"/>
    <property type="molecule type" value="Genomic_DNA"/>
</dbReference>
<organism evidence="3 4">
    <name type="scientific">Rhodanobacter denitrificans</name>
    <dbReference type="NCBI Taxonomy" id="666685"/>
    <lineage>
        <taxon>Bacteria</taxon>
        <taxon>Pseudomonadati</taxon>
        <taxon>Pseudomonadota</taxon>
        <taxon>Gammaproteobacteria</taxon>
        <taxon>Lysobacterales</taxon>
        <taxon>Rhodanobacteraceae</taxon>
        <taxon>Rhodanobacter</taxon>
    </lineage>
</organism>
<dbReference type="Gene3D" id="3.30.70.1060">
    <property type="entry name" value="Dimeric alpha+beta barrel"/>
    <property type="match status" value="1"/>
</dbReference>
<gene>
    <name evidence="3" type="ORF">DI564_13160</name>
</gene>